<feature type="domain" description="DUF4200" evidence="3">
    <location>
        <begin position="54"/>
        <end position="167"/>
    </location>
</feature>
<dbReference type="PANTHER" id="PTHR21683">
    <property type="entry name" value="COILED-COIL DOMAIN-CONTAINING PROTEIN 42 LIKE-2-LIKE-RELATED"/>
    <property type="match status" value="1"/>
</dbReference>
<proteinExistence type="predicted"/>
<evidence type="ECO:0000313" key="4">
    <source>
        <dbReference type="EnsemblMetazoa" id="XP_019767941.1"/>
    </source>
</evidence>
<dbReference type="AlphaFoldDB" id="A0AAR5Q4A3"/>
<dbReference type="Pfam" id="PF13863">
    <property type="entry name" value="DUF4200"/>
    <property type="match status" value="2"/>
</dbReference>
<evidence type="ECO:0000313" key="5">
    <source>
        <dbReference type="Proteomes" id="UP000019118"/>
    </source>
</evidence>
<dbReference type="InterPro" id="IPR051147">
    <property type="entry name" value="CFAP_domain-containing"/>
</dbReference>
<accession>A0AAR5Q4A3</accession>
<feature type="domain" description="DUF4200" evidence="3">
    <location>
        <begin position="445"/>
        <end position="549"/>
    </location>
</feature>
<keyword evidence="1 2" id="KW-0175">Coiled coil</keyword>
<feature type="coiled-coil region" evidence="2">
    <location>
        <begin position="214"/>
        <end position="248"/>
    </location>
</feature>
<evidence type="ECO:0000256" key="1">
    <source>
        <dbReference type="ARBA" id="ARBA00023054"/>
    </source>
</evidence>
<protein>
    <recommendedName>
        <fullName evidence="3">DUF4200 domain-containing protein</fullName>
    </recommendedName>
</protein>
<reference evidence="4" key="2">
    <citation type="submission" date="2024-08" db="UniProtKB">
        <authorList>
            <consortium name="EnsemblMetazoa"/>
        </authorList>
    </citation>
    <scope>IDENTIFICATION</scope>
</reference>
<feature type="coiled-coil region" evidence="2">
    <location>
        <begin position="117"/>
        <end position="151"/>
    </location>
</feature>
<dbReference type="InterPro" id="IPR025252">
    <property type="entry name" value="DUF4200"/>
</dbReference>
<dbReference type="Proteomes" id="UP000019118">
    <property type="component" value="Unassembled WGS sequence"/>
</dbReference>
<sequence>MSVFDKMDFPKKPNYEYTAEYFASKATDHNRDLAHCNNGDNIERNVEITNYLTTRKLVKTTKRLENKRRDYDDKRKKVQEQWEDLKTKESALRENFIRFNQFVKENQEKKERASLKITEQNQLKEERQRRMEELQQKCEEIEGTKAKMDINIGQYRIYELFLSQVVENEASMQSINDLLKRYEALIGARKELNDIQQRDMMKLEKAKSNLRHLADNSLNQIAAFNNRLERLQERYEKARNESAKWERIHQRIQAHTVQTVIDTVSIKKSALRMYLEICTRKKIKPVHVDCVEKQLLVVKKAIGEYEIINRRVREMADKAVKQSVEAKASSSSQATFRQPGRVVKLGFFCVKRQGEVMEELPRGASFSELLNIYLNRKENAGHRTFQPIEKYDMKLPSRHPYVNLGLSGESKKFIQMGHTSKLSNEAGPYRNLAGLQLRLLRNEKRLLSARRRMKLTKVQVNLAWRNLERQEKELRDSFLSFNQFCHENNEKRIRALKKLQEDTQLTQRRQTLIEELQLELSEMKHIAESMEANVKNHAIFQTFLDSVVEANQEFSNINDIIVRFLTLMEEKELLAGKQKENMLVLENAKTSMMKLIEEKNFVIMGLNNQIANLQARFENANIKALESEELVTQIKNHAVKQLGEIDSVKSSIWNVYVHMATSKKHPIKIKKEDVEEQMMYINRTLTELSKVNKLIKKKATKGKQ</sequence>
<organism evidence="4 5">
    <name type="scientific">Dendroctonus ponderosae</name>
    <name type="common">Mountain pine beetle</name>
    <dbReference type="NCBI Taxonomy" id="77166"/>
    <lineage>
        <taxon>Eukaryota</taxon>
        <taxon>Metazoa</taxon>
        <taxon>Ecdysozoa</taxon>
        <taxon>Arthropoda</taxon>
        <taxon>Hexapoda</taxon>
        <taxon>Insecta</taxon>
        <taxon>Pterygota</taxon>
        <taxon>Neoptera</taxon>
        <taxon>Endopterygota</taxon>
        <taxon>Coleoptera</taxon>
        <taxon>Polyphaga</taxon>
        <taxon>Cucujiformia</taxon>
        <taxon>Curculionidae</taxon>
        <taxon>Scolytinae</taxon>
        <taxon>Dendroctonus</taxon>
    </lineage>
</organism>
<feature type="coiled-coil region" evidence="2">
    <location>
        <begin position="596"/>
        <end position="630"/>
    </location>
</feature>
<dbReference type="PANTHER" id="PTHR21683:SF2">
    <property type="entry name" value="COILED-COIL DOMAIN-CONTAINING PROTEIN 42 LIKE-2-LIKE"/>
    <property type="match status" value="1"/>
</dbReference>
<dbReference type="GO" id="GO:0005856">
    <property type="term" value="C:cytoskeleton"/>
    <property type="evidence" value="ECO:0007669"/>
    <property type="project" value="UniProtKB-ARBA"/>
</dbReference>
<evidence type="ECO:0000256" key="2">
    <source>
        <dbReference type="SAM" id="Coils"/>
    </source>
</evidence>
<dbReference type="EnsemblMetazoa" id="XM_019912382.1">
    <property type="protein sequence ID" value="XP_019767941.1"/>
    <property type="gene ID" value="LOC109542921"/>
</dbReference>
<reference evidence="5" key="1">
    <citation type="journal article" date="2013" name="Genome Biol.">
        <title>Draft genome of the mountain pine beetle, Dendroctonus ponderosae Hopkins, a major forest pest.</title>
        <authorList>
            <person name="Keeling C.I."/>
            <person name="Yuen M.M."/>
            <person name="Liao N.Y."/>
            <person name="Docking T.R."/>
            <person name="Chan S.K."/>
            <person name="Taylor G.A."/>
            <person name="Palmquist D.L."/>
            <person name="Jackman S.D."/>
            <person name="Nguyen A."/>
            <person name="Li M."/>
            <person name="Henderson H."/>
            <person name="Janes J.K."/>
            <person name="Zhao Y."/>
            <person name="Pandoh P."/>
            <person name="Moore R."/>
            <person name="Sperling F.A."/>
            <person name="Huber D.P."/>
            <person name="Birol I."/>
            <person name="Jones S.J."/>
            <person name="Bohlmann J."/>
        </authorList>
    </citation>
    <scope>NUCLEOTIDE SEQUENCE</scope>
</reference>
<evidence type="ECO:0000259" key="3">
    <source>
        <dbReference type="Pfam" id="PF13863"/>
    </source>
</evidence>
<name>A0AAR5Q4A3_DENPD</name>
<keyword evidence="5" id="KW-1185">Reference proteome</keyword>